<accession>A0ABV5Q0P9</accession>
<organism evidence="1 2">
    <name type="scientific">Nonomuraea roseola</name>
    <dbReference type="NCBI Taxonomy" id="46179"/>
    <lineage>
        <taxon>Bacteria</taxon>
        <taxon>Bacillati</taxon>
        <taxon>Actinomycetota</taxon>
        <taxon>Actinomycetes</taxon>
        <taxon>Streptosporangiales</taxon>
        <taxon>Streptosporangiaceae</taxon>
        <taxon>Nonomuraea</taxon>
    </lineage>
</organism>
<evidence type="ECO:0000313" key="1">
    <source>
        <dbReference type="EMBL" id="MFB9529065.1"/>
    </source>
</evidence>
<comment type="caution">
    <text evidence="1">The sequence shown here is derived from an EMBL/GenBank/DDBJ whole genome shotgun (WGS) entry which is preliminary data.</text>
</comment>
<proteinExistence type="predicted"/>
<dbReference type="Proteomes" id="UP001589646">
    <property type="component" value="Unassembled WGS sequence"/>
</dbReference>
<protein>
    <submittedName>
        <fullName evidence="1">Uncharacterized protein</fullName>
    </submittedName>
</protein>
<dbReference type="EMBL" id="JBHMCE010000006">
    <property type="protein sequence ID" value="MFB9529065.1"/>
    <property type="molecule type" value="Genomic_DNA"/>
</dbReference>
<gene>
    <name evidence="1" type="ORF">ACFFRN_20840</name>
</gene>
<name>A0ABV5Q0P9_9ACTN</name>
<dbReference type="RefSeq" id="WP_346128913.1">
    <property type="nucleotide sequence ID" value="NZ_BAAAXC010000015.1"/>
</dbReference>
<reference evidence="1 2" key="1">
    <citation type="submission" date="2024-09" db="EMBL/GenBank/DDBJ databases">
        <authorList>
            <person name="Sun Q."/>
            <person name="Mori K."/>
        </authorList>
    </citation>
    <scope>NUCLEOTIDE SEQUENCE [LARGE SCALE GENOMIC DNA]</scope>
    <source>
        <strain evidence="1 2">JCM 3323</strain>
    </source>
</reference>
<keyword evidence="2" id="KW-1185">Reference proteome</keyword>
<evidence type="ECO:0000313" key="2">
    <source>
        <dbReference type="Proteomes" id="UP001589646"/>
    </source>
</evidence>
<sequence length="56" mass="6593">MSDEDIRKDYEAWLRATDVNRVYTQEEFWTEAFKAGWNTALGHVRATNGEGSRHYL</sequence>